<dbReference type="PANTHER" id="PTHR35371:SF1">
    <property type="entry name" value="BLR7753 PROTEIN"/>
    <property type="match status" value="1"/>
</dbReference>
<dbReference type="Proteomes" id="UP001244295">
    <property type="component" value="Unassembled WGS sequence"/>
</dbReference>
<feature type="transmembrane region" description="Helical" evidence="5">
    <location>
        <begin position="88"/>
        <end position="106"/>
    </location>
</feature>
<proteinExistence type="predicted"/>
<dbReference type="InterPro" id="IPR001129">
    <property type="entry name" value="Membr-assoc_MAPEG"/>
</dbReference>
<feature type="transmembrane region" description="Helical" evidence="5">
    <location>
        <begin position="64"/>
        <end position="81"/>
    </location>
</feature>
<dbReference type="Pfam" id="PF01124">
    <property type="entry name" value="MAPEG"/>
    <property type="match status" value="1"/>
</dbReference>
<keyword evidence="2 5" id="KW-0812">Transmembrane</keyword>
<organism evidence="6 7">
    <name type="scientific">Variovorax boronicumulans</name>
    <dbReference type="NCBI Taxonomy" id="436515"/>
    <lineage>
        <taxon>Bacteria</taxon>
        <taxon>Pseudomonadati</taxon>
        <taxon>Pseudomonadota</taxon>
        <taxon>Betaproteobacteria</taxon>
        <taxon>Burkholderiales</taxon>
        <taxon>Comamonadaceae</taxon>
        <taxon>Variovorax</taxon>
    </lineage>
</organism>
<feature type="transmembrane region" description="Helical" evidence="5">
    <location>
        <begin position="112"/>
        <end position="129"/>
    </location>
</feature>
<evidence type="ECO:0000256" key="3">
    <source>
        <dbReference type="ARBA" id="ARBA00022989"/>
    </source>
</evidence>
<accession>A0AAW8DQ79</accession>
<sequence length="130" mass="14205">MTFSLLTIAYWCVFIACGLPYLAAWIAKAGSFGVRDNMHPRDWAAKQSGWRARANSAQANSFEGLPFFIGAVLIAHQLGVAQARLDMLAAAYVVLRVIYLGLYIRGAPSARSAVWALAFLVNIAILFLAR</sequence>
<name>A0AAW8DQ79_9BURK</name>
<protein>
    <submittedName>
        <fullName evidence="6">MAPEG superfamily protein</fullName>
    </submittedName>
</protein>
<comment type="subcellular location">
    <subcellularLocation>
        <location evidence="1">Membrane</location>
    </subcellularLocation>
</comment>
<dbReference type="InterPro" id="IPR023352">
    <property type="entry name" value="MAPEG-like_dom_sf"/>
</dbReference>
<dbReference type="GO" id="GO:0016020">
    <property type="term" value="C:membrane"/>
    <property type="evidence" value="ECO:0007669"/>
    <property type="project" value="UniProtKB-SubCell"/>
</dbReference>
<dbReference type="RefSeq" id="WP_307635630.1">
    <property type="nucleotide sequence ID" value="NZ_JAUSRR010000001.1"/>
</dbReference>
<evidence type="ECO:0000256" key="4">
    <source>
        <dbReference type="ARBA" id="ARBA00023136"/>
    </source>
</evidence>
<evidence type="ECO:0000313" key="7">
    <source>
        <dbReference type="Proteomes" id="UP001244295"/>
    </source>
</evidence>
<keyword evidence="4 5" id="KW-0472">Membrane</keyword>
<dbReference type="EMBL" id="JAUSRR010000001">
    <property type="protein sequence ID" value="MDP9921504.1"/>
    <property type="molecule type" value="Genomic_DNA"/>
</dbReference>
<evidence type="ECO:0000256" key="1">
    <source>
        <dbReference type="ARBA" id="ARBA00004370"/>
    </source>
</evidence>
<keyword evidence="3 5" id="KW-1133">Transmembrane helix</keyword>
<evidence type="ECO:0000256" key="2">
    <source>
        <dbReference type="ARBA" id="ARBA00022692"/>
    </source>
</evidence>
<dbReference type="AlphaFoldDB" id="A0AAW8DQ79"/>
<evidence type="ECO:0000256" key="5">
    <source>
        <dbReference type="SAM" id="Phobius"/>
    </source>
</evidence>
<reference evidence="6" key="1">
    <citation type="submission" date="2023-07" db="EMBL/GenBank/DDBJ databases">
        <title>Sorghum-associated microbial communities from plants grown in Nebraska, USA.</title>
        <authorList>
            <person name="Schachtman D."/>
        </authorList>
    </citation>
    <scope>NUCLEOTIDE SEQUENCE</scope>
    <source>
        <strain evidence="6">DS2795</strain>
    </source>
</reference>
<dbReference type="PANTHER" id="PTHR35371">
    <property type="entry name" value="INNER MEMBRANE PROTEIN"/>
    <property type="match status" value="1"/>
</dbReference>
<evidence type="ECO:0000313" key="6">
    <source>
        <dbReference type="EMBL" id="MDP9921504.1"/>
    </source>
</evidence>
<dbReference type="Gene3D" id="1.20.120.550">
    <property type="entry name" value="Membrane associated eicosanoid/glutathione metabolism-like domain"/>
    <property type="match status" value="1"/>
</dbReference>
<comment type="caution">
    <text evidence="6">The sequence shown here is derived from an EMBL/GenBank/DDBJ whole genome shotgun (WGS) entry which is preliminary data.</text>
</comment>
<dbReference type="SUPFAM" id="SSF161084">
    <property type="entry name" value="MAPEG domain-like"/>
    <property type="match status" value="1"/>
</dbReference>
<gene>
    <name evidence="6" type="ORF">J2W25_000509</name>
</gene>